<dbReference type="InterPro" id="IPR045187">
    <property type="entry name" value="CcO_II"/>
</dbReference>
<dbReference type="GO" id="GO:0004129">
    <property type="term" value="F:cytochrome-c oxidase activity"/>
    <property type="evidence" value="ECO:0007669"/>
    <property type="project" value="UniProtKB-EC"/>
</dbReference>
<evidence type="ECO:0000256" key="1">
    <source>
        <dbReference type="ARBA" id="ARBA00004141"/>
    </source>
</evidence>
<dbReference type="InterPro" id="IPR002429">
    <property type="entry name" value="CcO_II-like_C"/>
</dbReference>
<protein>
    <recommendedName>
        <fullName evidence="11">Cytochrome c oxidase subunit 2</fullName>
        <ecNumber evidence="11">7.1.1.9</ecNumber>
    </recommendedName>
</protein>
<evidence type="ECO:0000256" key="11">
    <source>
        <dbReference type="RuleBase" id="RU004024"/>
    </source>
</evidence>
<feature type="transmembrane region" description="Helical" evidence="13">
    <location>
        <begin position="87"/>
        <end position="110"/>
    </location>
</feature>
<dbReference type="STRING" id="1302690.BUE76_03395"/>
<feature type="region of interest" description="Disordered" evidence="12">
    <location>
        <begin position="332"/>
        <end position="357"/>
    </location>
</feature>
<dbReference type="Pfam" id="PF00116">
    <property type="entry name" value="COX2"/>
    <property type="match status" value="1"/>
</dbReference>
<dbReference type="SUPFAM" id="SSF49503">
    <property type="entry name" value="Cupredoxins"/>
    <property type="match status" value="1"/>
</dbReference>
<evidence type="ECO:0000256" key="3">
    <source>
        <dbReference type="ARBA" id="ARBA00022448"/>
    </source>
</evidence>
<evidence type="ECO:0000256" key="6">
    <source>
        <dbReference type="ARBA" id="ARBA00022967"/>
    </source>
</evidence>
<evidence type="ECO:0000256" key="10">
    <source>
        <dbReference type="RuleBase" id="RU000456"/>
    </source>
</evidence>
<dbReference type="InterPro" id="IPR036257">
    <property type="entry name" value="Cyt_c_oxidase_su2_TM_sf"/>
</dbReference>
<keyword evidence="5 10" id="KW-0812">Transmembrane</keyword>
<dbReference type="EC" id="7.1.1.9" evidence="11"/>
<comment type="subcellular location">
    <subcellularLocation>
        <location evidence="10">Cell membrane</location>
        <topology evidence="10">Multi-pass membrane protein</topology>
    </subcellularLocation>
    <subcellularLocation>
        <location evidence="1">Membrane</location>
        <topology evidence="1">Multi-pass membrane protein</topology>
    </subcellularLocation>
</comment>
<feature type="domain" description="Cytochrome oxidase subunit II transmembrane region profile" evidence="15">
    <location>
        <begin position="64"/>
        <end position="159"/>
    </location>
</feature>
<name>A0A1M5FBK7_9BACT</name>
<feature type="transmembrane region" description="Helical" evidence="13">
    <location>
        <begin position="131"/>
        <end position="153"/>
    </location>
</feature>
<dbReference type="Pfam" id="PF02790">
    <property type="entry name" value="COX2_TM"/>
    <property type="match status" value="1"/>
</dbReference>
<evidence type="ECO:0000256" key="12">
    <source>
        <dbReference type="SAM" id="MobiDB-lite"/>
    </source>
</evidence>
<comment type="cofactor">
    <cofactor evidence="11">
        <name>Cu cation</name>
        <dbReference type="ChEBI" id="CHEBI:23378"/>
    </cofactor>
    <text evidence="11">Binds a copper A center.</text>
</comment>
<accession>A0A1M5FBK7</accession>
<evidence type="ECO:0000256" key="9">
    <source>
        <dbReference type="ARBA" id="ARBA00023136"/>
    </source>
</evidence>
<keyword evidence="17" id="KW-1185">Reference proteome</keyword>
<evidence type="ECO:0000256" key="4">
    <source>
        <dbReference type="ARBA" id="ARBA00022660"/>
    </source>
</evidence>
<dbReference type="InterPro" id="IPR011759">
    <property type="entry name" value="Cyt_c_oxidase_su2_TM_dom"/>
</dbReference>
<evidence type="ECO:0000313" key="16">
    <source>
        <dbReference type="EMBL" id="SHF88907.1"/>
    </source>
</evidence>
<comment type="catalytic activity">
    <reaction evidence="11">
        <text>4 Fe(II)-[cytochrome c] + O2 + 8 H(+)(in) = 4 Fe(III)-[cytochrome c] + 2 H2O + 4 H(+)(out)</text>
        <dbReference type="Rhea" id="RHEA:11436"/>
        <dbReference type="Rhea" id="RHEA-COMP:10350"/>
        <dbReference type="Rhea" id="RHEA-COMP:14399"/>
        <dbReference type="ChEBI" id="CHEBI:15377"/>
        <dbReference type="ChEBI" id="CHEBI:15378"/>
        <dbReference type="ChEBI" id="CHEBI:15379"/>
        <dbReference type="ChEBI" id="CHEBI:29033"/>
        <dbReference type="ChEBI" id="CHEBI:29034"/>
        <dbReference type="EC" id="7.1.1.9"/>
    </reaction>
</comment>
<keyword evidence="11" id="KW-0186">Copper</keyword>
<dbReference type="Gene3D" id="1.10.287.90">
    <property type="match status" value="1"/>
</dbReference>
<dbReference type="OrthoDB" id="9781261at2"/>
<keyword evidence="4 10" id="KW-0679">Respiratory chain</keyword>
<dbReference type="AlphaFoldDB" id="A0A1M5FBK7"/>
<evidence type="ECO:0000256" key="13">
    <source>
        <dbReference type="SAM" id="Phobius"/>
    </source>
</evidence>
<dbReference type="GO" id="GO:0005886">
    <property type="term" value="C:plasma membrane"/>
    <property type="evidence" value="ECO:0007669"/>
    <property type="project" value="UniProtKB-SubCell"/>
</dbReference>
<dbReference type="PROSITE" id="PS50857">
    <property type="entry name" value="COX2_CUA"/>
    <property type="match status" value="1"/>
</dbReference>
<feature type="transmembrane region" description="Helical" evidence="13">
    <location>
        <begin position="6"/>
        <end position="25"/>
    </location>
</feature>
<feature type="domain" description="Cytochrome oxidase subunit II copper A binding" evidence="14">
    <location>
        <begin position="161"/>
        <end position="315"/>
    </location>
</feature>
<evidence type="ECO:0000259" key="14">
    <source>
        <dbReference type="PROSITE" id="PS50857"/>
    </source>
</evidence>
<gene>
    <name evidence="16" type="ORF">SAMN05444008_113128</name>
</gene>
<dbReference type="GO" id="GO:0005507">
    <property type="term" value="F:copper ion binding"/>
    <property type="evidence" value="ECO:0007669"/>
    <property type="project" value="InterPro"/>
</dbReference>
<dbReference type="PANTHER" id="PTHR22888:SF9">
    <property type="entry name" value="CYTOCHROME C OXIDASE SUBUNIT 2"/>
    <property type="match status" value="1"/>
</dbReference>
<keyword evidence="9 13" id="KW-0472">Membrane</keyword>
<keyword evidence="7 10" id="KW-0249">Electron transport</keyword>
<dbReference type="RefSeq" id="WP_073045419.1">
    <property type="nucleotide sequence ID" value="NZ_FQUO01000013.1"/>
</dbReference>
<comment type="similarity">
    <text evidence="2 10">Belongs to the cytochrome c oxidase subunit 2 family.</text>
</comment>
<comment type="function">
    <text evidence="11">Subunits I and II form the functional core of the enzyme complex. Electrons originating in cytochrome c are transferred via heme a and Cu(A) to the binuclear center formed by heme a3 and Cu(B).</text>
</comment>
<evidence type="ECO:0000256" key="7">
    <source>
        <dbReference type="ARBA" id="ARBA00022982"/>
    </source>
</evidence>
<dbReference type="Proteomes" id="UP000184368">
    <property type="component" value="Unassembled WGS sequence"/>
</dbReference>
<evidence type="ECO:0000313" key="17">
    <source>
        <dbReference type="Proteomes" id="UP000184368"/>
    </source>
</evidence>
<keyword evidence="3 10" id="KW-0813">Transport</keyword>
<organism evidence="16 17">
    <name type="scientific">Cnuella takakiae</name>
    <dbReference type="NCBI Taxonomy" id="1302690"/>
    <lineage>
        <taxon>Bacteria</taxon>
        <taxon>Pseudomonadati</taxon>
        <taxon>Bacteroidota</taxon>
        <taxon>Chitinophagia</taxon>
        <taxon>Chitinophagales</taxon>
        <taxon>Chitinophagaceae</taxon>
        <taxon>Cnuella</taxon>
    </lineage>
</organism>
<dbReference type="PRINTS" id="PR01166">
    <property type="entry name" value="CYCOXIDASEII"/>
</dbReference>
<sequence>MSSNTWIIIALILGFIITFQIAKASEYVAVLRGEERTRRENNRINAFLLLAFLVLGLFGVWYCNDILKGRILGEAASDHGERIDTMLYITLAITGIVFVITQALLFWFGYKYQEKENRKAFYFPHNNKLELIWTVIPAITLTILVGFGLYYWFQITGEAPKNAQIVEVTGKQFGWEFRYPGRDGKLGKKYYKNIDEANSNPLGQIWEDKDNHDDIYVSQEMHIVVGKPVKLIIGAKDVIHDVGLVHFRMKMDAVPGIPTTMWFTPKFTTKEMKEKYGPDFNYEISCDQMCGSGHWSMRGTVVVETQEEYDRWLAGKTPQYAAAKAAVAPAPPTGTMANATDTVNTSVSNGQPKEFAK</sequence>
<proteinExistence type="inferred from homology"/>
<evidence type="ECO:0000256" key="2">
    <source>
        <dbReference type="ARBA" id="ARBA00007866"/>
    </source>
</evidence>
<feature type="compositionally biased region" description="Polar residues" evidence="12">
    <location>
        <begin position="338"/>
        <end position="351"/>
    </location>
</feature>
<evidence type="ECO:0000259" key="15">
    <source>
        <dbReference type="PROSITE" id="PS50999"/>
    </source>
</evidence>
<evidence type="ECO:0000256" key="8">
    <source>
        <dbReference type="ARBA" id="ARBA00022989"/>
    </source>
</evidence>
<keyword evidence="6" id="KW-1278">Translocase</keyword>
<dbReference type="EMBL" id="FQUO01000013">
    <property type="protein sequence ID" value="SHF88907.1"/>
    <property type="molecule type" value="Genomic_DNA"/>
</dbReference>
<keyword evidence="8 13" id="KW-1133">Transmembrane helix</keyword>
<reference evidence="16 17" key="1">
    <citation type="submission" date="2016-11" db="EMBL/GenBank/DDBJ databases">
        <authorList>
            <person name="Jaros S."/>
            <person name="Januszkiewicz K."/>
            <person name="Wedrychowicz H."/>
        </authorList>
    </citation>
    <scope>NUCLEOTIDE SEQUENCE [LARGE SCALE GENOMIC DNA]</scope>
    <source>
        <strain evidence="16 17">DSM 26897</strain>
    </source>
</reference>
<dbReference type="PROSITE" id="PS50999">
    <property type="entry name" value="COX2_TM"/>
    <property type="match status" value="1"/>
</dbReference>
<dbReference type="Gene3D" id="2.60.40.420">
    <property type="entry name" value="Cupredoxins - blue copper proteins"/>
    <property type="match status" value="1"/>
</dbReference>
<dbReference type="SUPFAM" id="SSF81464">
    <property type="entry name" value="Cytochrome c oxidase subunit II-like, transmembrane region"/>
    <property type="match status" value="1"/>
</dbReference>
<keyword evidence="11" id="KW-0479">Metal-binding</keyword>
<dbReference type="GO" id="GO:0042773">
    <property type="term" value="P:ATP synthesis coupled electron transport"/>
    <property type="evidence" value="ECO:0007669"/>
    <property type="project" value="TreeGrafter"/>
</dbReference>
<evidence type="ECO:0000256" key="5">
    <source>
        <dbReference type="ARBA" id="ARBA00022692"/>
    </source>
</evidence>
<dbReference type="InterPro" id="IPR008972">
    <property type="entry name" value="Cupredoxin"/>
</dbReference>
<dbReference type="PANTHER" id="PTHR22888">
    <property type="entry name" value="CYTOCHROME C OXIDASE, SUBUNIT II"/>
    <property type="match status" value="1"/>
</dbReference>
<feature type="transmembrane region" description="Helical" evidence="13">
    <location>
        <begin position="46"/>
        <end position="67"/>
    </location>
</feature>